<proteinExistence type="predicted"/>
<dbReference type="AlphaFoldDB" id="A0A6J4RI66"/>
<sequence>MHRLLVVVAAQHHRDAHVGERAEDLAGVLEAVALGELALHRVVVHHDHPRVVRARRGEVRAGRAELRRGEVADDRDVPQVPGERAAGDAVRGVQADEGDPRHAEHRLELGRDVLRVVLVLAPLVAEAERRVPPGDVVVAGDDDHLAHPPRVAQEHRRPLELPGARALRQVARDGHHVEPLGLHQRLDRLDLRGDGRAPEVEVGEVEDPRHPRRRCSSLVVCAAAARRTTRCAAPGWRPTSNRQRATAVRPDPLTSACGSPRP</sequence>
<feature type="region of interest" description="Disordered" evidence="1">
    <location>
        <begin position="233"/>
        <end position="262"/>
    </location>
</feature>
<protein>
    <submittedName>
        <fullName evidence="2">Uncharacterized protein</fullName>
    </submittedName>
</protein>
<name>A0A6J4RI66_9ACTN</name>
<evidence type="ECO:0000256" key="1">
    <source>
        <dbReference type="SAM" id="MobiDB-lite"/>
    </source>
</evidence>
<accession>A0A6J4RI66</accession>
<organism evidence="2">
    <name type="scientific">uncultured Solirubrobacteraceae bacterium</name>
    <dbReference type="NCBI Taxonomy" id="1162706"/>
    <lineage>
        <taxon>Bacteria</taxon>
        <taxon>Bacillati</taxon>
        <taxon>Actinomycetota</taxon>
        <taxon>Thermoleophilia</taxon>
        <taxon>Solirubrobacterales</taxon>
        <taxon>Solirubrobacteraceae</taxon>
        <taxon>environmental samples</taxon>
    </lineage>
</organism>
<evidence type="ECO:0000313" key="2">
    <source>
        <dbReference type="EMBL" id="CAA9474162.1"/>
    </source>
</evidence>
<reference evidence="2" key="1">
    <citation type="submission" date="2020-02" db="EMBL/GenBank/DDBJ databases">
        <authorList>
            <person name="Meier V. D."/>
        </authorList>
    </citation>
    <scope>NUCLEOTIDE SEQUENCE</scope>
    <source>
        <strain evidence="2">AVDCRST_MAG38</strain>
    </source>
</reference>
<feature type="compositionally biased region" description="Basic and acidic residues" evidence="1">
    <location>
        <begin position="67"/>
        <end position="77"/>
    </location>
</feature>
<dbReference type="EMBL" id="CADCVJ010000117">
    <property type="protein sequence ID" value="CAA9474162.1"/>
    <property type="molecule type" value="Genomic_DNA"/>
</dbReference>
<feature type="region of interest" description="Disordered" evidence="1">
    <location>
        <begin position="67"/>
        <end position="101"/>
    </location>
</feature>
<gene>
    <name evidence="2" type="ORF">AVDCRST_MAG38-1537</name>
</gene>